<keyword evidence="3" id="KW-1185">Reference proteome</keyword>
<dbReference type="AlphaFoldDB" id="A0A2J6RUM0"/>
<dbReference type="EMBL" id="KZ613943">
    <property type="protein sequence ID" value="PMD42206.1"/>
    <property type="molecule type" value="Genomic_DNA"/>
</dbReference>
<evidence type="ECO:0000313" key="3">
    <source>
        <dbReference type="Proteomes" id="UP000235786"/>
    </source>
</evidence>
<sequence length="132" mass="14003">MAPRELPMQANHPPTITKRAVQPSQTAPITIAVENSAIVTISGVPQSITSYITNLGPVTGIYTPPDSCFHTTTFVQSLGNFIMMNSGDEPPGPCWPPIAGGTAATAYADPEFSQYFSPAMCPSGWFSRLVSV</sequence>
<dbReference type="OrthoDB" id="4770059at2759"/>
<accession>A0A2J6RUM0</accession>
<evidence type="ECO:0000313" key="2">
    <source>
        <dbReference type="EMBL" id="PMD42206.1"/>
    </source>
</evidence>
<dbReference type="Proteomes" id="UP000235786">
    <property type="component" value="Unassembled WGS sequence"/>
</dbReference>
<reference evidence="2 3" key="1">
    <citation type="submission" date="2016-04" db="EMBL/GenBank/DDBJ databases">
        <title>A degradative enzymes factory behind the ericoid mycorrhizal symbiosis.</title>
        <authorList>
            <consortium name="DOE Joint Genome Institute"/>
            <person name="Martino E."/>
            <person name="Morin E."/>
            <person name="Grelet G."/>
            <person name="Kuo A."/>
            <person name="Kohler A."/>
            <person name="Daghino S."/>
            <person name="Barry K."/>
            <person name="Choi C."/>
            <person name="Cichocki N."/>
            <person name="Clum A."/>
            <person name="Copeland A."/>
            <person name="Hainaut M."/>
            <person name="Haridas S."/>
            <person name="Labutti K."/>
            <person name="Lindquist E."/>
            <person name="Lipzen A."/>
            <person name="Khouja H.-R."/>
            <person name="Murat C."/>
            <person name="Ohm R."/>
            <person name="Olson A."/>
            <person name="Spatafora J."/>
            <person name="Veneault-Fourrey C."/>
            <person name="Henrissat B."/>
            <person name="Grigoriev I."/>
            <person name="Martin F."/>
            <person name="Perotto S."/>
        </authorList>
    </citation>
    <scope>NUCLEOTIDE SEQUENCE [LARGE SCALE GENOMIC DNA]</scope>
    <source>
        <strain evidence="2 3">F</strain>
    </source>
</reference>
<name>A0A2J6RUM0_HYAVF</name>
<protein>
    <submittedName>
        <fullName evidence="2">Uncharacterized protein</fullName>
    </submittedName>
</protein>
<organism evidence="2 3">
    <name type="scientific">Hyaloscypha variabilis (strain UAMH 11265 / GT02V1 / F)</name>
    <name type="common">Meliniomyces variabilis</name>
    <dbReference type="NCBI Taxonomy" id="1149755"/>
    <lineage>
        <taxon>Eukaryota</taxon>
        <taxon>Fungi</taxon>
        <taxon>Dikarya</taxon>
        <taxon>Ascomycota</taxon>
        <taxon>Pezizomycotina</taxon>
        <taxon>Leotiomycetes</taxon>
        <taxon>Helotiales</taxon>
        <taxon>Hyaloscyphaceae</taxon>
        <taxon>Hyaloscypha</taxon>
        <taxon>Hyaloscypha variabilis</taxon>
    </lineage>
</organism>
<evidence type="ECO:0000256" key="1">
    <source>
        <dbReference type="SAM" id="MobiDB-lite"/>
    </source>
</evidence>
<proteinExistence type="predicted"/>
<gene>
    <name evidence="2" type="ORF">L207DRAFT_307078</name>
</gene>
<feature type="region of interest" description="Disordered" evidence="1">
    <location>
        <begin position="1"/>
        <end position="22"/>
    </location>
</feature>